<keyword evidence="1" id="KW-1133">Transmembrane helix</keyword>
<evidence type="ECO:0000313" key="2">
    <source>
        <dbReference type="EMBL" id="BBC30870.1"/>
    </source>
</evidence>
<keyword evidence="1" id="KW-0812">Transmembrane</keyword>
<evidence type="ECO:0000313" key="3">
    <source>
        <dbReference type="Proteomes" id="UP001321542"/>
    </source>
</evidence>
<dbReference type="EMBL" id="AP018448">
    <property type="protein sequence ID" value="BBC30870.1"/>
    <property type="molecule type" value="Genomic_DNA"/>
</dbReference>
<feature type="transmembrane region" description="Helical" evidence="1">
    <location>
        <begin position="89"/>
        <end position="111"/>
    </location>
</feature>
<organism evidence="2 3">
    <name type="scientific">Streptomyces graminofaciens</name>
    <dbReference type="NCBI Taxonomy" id="68212"/>
    <lineage>
        <taxon>Bacteria</taxon>
        <taxon>Bacillati</taxon>
        <taxon>Actinomycetota</taxon>
        <taxon>Actinomycetes</taxon>
        <taxon>Kitasatosporales</taxon>
        <taxon>Streptomycetaceae</taxon>
        <taxon>Streptomyces</taxon>
    </lineage>
</organism>
<dbReference type="Pfam" id="PF13347">
    <property type="entry name" value="MFS_2"/>
    <property type="match status" value="1"/>
</dbReference>
<dbReference type="RefSeq" id="WP_286259881.1">
    <property type="nucleotide sequence ID" value="NZ_AP018448.1"/>
</dbReference>
<feature type="transmembrane region" description="Helical" evidence="1">
    <location>
        <begin position="55"/>
        <end position="77"/>
    </location>
</feature>
<reference evidence="2 3" key="1">
    <citation type="journal article" date="2010" name="ChemBioChem">
        <title>Cloning and characterization of the biosynthetic gene cluster of 16-membered macrolide antibiotic FD-891: involvement of a dual functional cytochrome P450 monooxygenase catalyzing epoxidation and hydroxylation.</title>
        <authorList>
            <person name="Kudo F."/>
            <person name="Motegi A."/>
            <person name="Mizoue K."/>
            <person name="Eguchi T."/>
        </authorList>
    </citation>
    <scope>NUCLEOTIDE SEQUENCE [LARGE SCALE GENOMIC DNA]</scope>
    <source>
        <strain evidence="2 3">A-8890</strain>
    </source>
</reference>
<proteinExistence type="predicted"/>
<reference evidence="2 3" key="2">
    <citation type="journal article" date="2023" name="ChemBioChem">
        <title>Acyltransferase Domain Exchange between Two Independent Type I Polyketide Synthases in the Same Producer Strain of Macrolide Antibiotics.</title>
        <authorList>
            <person name="Kudo F."/>
            <person name="Kishikawa K."/>
            <person name="Tsuboi K."/>
            <person name="Kido T."/>
            <person name="Usui T."/>
            <person name="Hashimoto J."/>
            <person name="Shin-Ya K."/>
            <person name="Miyanaga A."/>
            <person name="Eguchi T."/>
        </authorList>
    </citation>
    <scope>NUCLEOTIDE SEQUENCE [LARGE SCALE GENOMIC DNA]</scope>
    <source>
        <strain evidence="2 3">A-8890</strain>
    </source>
</reference>
<protein>
    <submittedName>
        <fullName evidence="2">Uncharacterized protein</fullName>
    </submittedName>
</protein>
<gene>
    <name evidence="2" type="ORF">SGFS_021640</name>
</gene>
<name>A0ABM7F2M1_9ACTN</name>
<sequence>MYPAEGTFPVFLVFYVIATLAIAVSMVSMVADTVEYRQWQFGTRFEGLLSSGVTFATKVGSAIGSAAVAYGLAVAGYRPGEESGGVVTAIRVMFYGIPQLLAAQAVGMAFWDLDGRHEAMRADIDQTSTGRRGRPGHEAGGRGLVRSLLKRGARWFTCAAEFHATQT</sequence>
<keyword evidence="1" id="KW-0472">Membrane</keyword>
<keyword evidence="3" id="KW-1185">Reference proteome</keyword>
<evidence type="ECO:0000256" key="1">
    <source>
        <dbReference type="SAM" id="Phobius"/>
    </source>
</evidence>
<accession>A0ABM7F2M1</accession>
<dbReference type="Proteomes" id="UP001321542">
    <property type="component" value="Chromosome"/>
</dbReference>
<feature type="transmembrane region" description="Helical" evidence="1">
    <location>
        <begin position="12"/>
        <end position="34"/>
    </location>
</feature>